<feature type="compositionally biased region" description="Low complexity" evidence="1">
    <location>
        <begin position="90"/>
        <end position="102"/>
    </location>
</feature>
<sequence>MVGAVTGKEVHNKWSDRKMEGKEGFNTIECLRARLLAERHASKLANEEAESLGLKFIELENKLRQEIKFRERAERRLRFLEKKLQSVNISSTSGESEQSYSSDKCESSFTANSSASTDAEENETKPHSTNSLISLHQVSKDSIQTQNGPPVVKDCDCPKDLRENASPNSENSNNSGSRLSFSSSKSSTGESITRDTDIYSSHEKNDEIGHGI</sequence>
<keyword evidence="3" id="KW-1185">Reference proteome</keyword>
<reference evidence="2" key="1">
    <citation type="submission" date="2023-10" db="EMBL/GenBank/DDBJ databases">
        <title>Chromosome-level genome of the transformable northern wattle, Acacia crassicarpa.</title>
        <authorList>
            <person name="Massaro I."/>
            <person name="Sinha N.R."/>
            <person name="Poethig S."/>
            <person name="Leichty A.R."/>
        </authorList>
    </citation>
    <scope>NUCLEOTIDE SEQUENCE</scope>
    <source>
        <strain evidence="2">Acra3RX</strain>
        <tissue evidence="2">Leaf</tissue>
    </source>
</reference>
<accession>A0AAE1N2V8</accession>
<name>A0AAE1N2V8_9FABA</name>
<dbReference type="PANTHER" id="PTHR33701:SF2">
    <property type="entry name" value="TRANSMEMBRANE PROTEIN"/>
    <property type="match status" value="1"/>
</dbReference>
<feature type="compositionally biased region" description="Low complexity" evidence="1">
    <location>
        <begin position="164"/>
        <end position="187"/>
    </location>
</feature>
<dbReference type="Proteomes" id="UP001293593">
    <property type="component" value="Unassembled WGS sequence"/>
</dbReference>
<protein>
    <submittedName>
        <fullName evidence="2">Uncharacterized protein</fullName>
    </submittedName>
</protein>
<evidence type="ECO:0000256" key="1">
    <source>
        <dbReference type="SAM" id="MobiDB-lite"/>
    </source>
</evidence>
<proteinExistence type="predicted"/>
<dbReference type="AlphaFoldDB" id="A0AAE1N2V8"/>
<feature type="compositionally biased region" description="Polar residues" evidence="1">
    <location>
        <begin position="107"/>
        <end position="117"/>
    </location>
</feature>
<dbReference type="PANTHER" id="PTHR33701">
    <property type="entry name" value="TRANSMEMBRANE PROTEIN"/>
    <property type="match status" value="1"/>
</dbReference>
<feature type="region of interest" description="Disordered" evidence="1">
    <location>
        <begin position="141"/>
        <end position="212"/>
    </location>
</feature>
<evidence type="ECO:0000313" key="2">
    <source>
        <dbReference type="EMBL" id="KAK4281416.1"/>
    </source>
</evidence>
<organism evidence="2 3">
    <name type="scientific">Acacia crassicarpa</name>
    <name type="common">northern wattle</name>
    <dbReference type="NCBI Taxonomy" id="499986"/>
    <lineage>
        <taxon>Eukaryota</taxon>
        <taxon>Viridiplantae</taxon>
        <taxon>Streptophyta</taxon>
        <taxon>Embryophyta</taxon>
        <taxon>Tracheophyta</taxon>
        <taxon>Spermatophyta</taxon>
        <taxon>Magnoliopsida</taxon>
        <taxon>eudicotyledons</taxon>
        <taxon>Gunneridae</taxon>
        <taxon>Pentapetalae</taxon>
        <taxon>rosids</taxon>
        <taxon>fabids</taxon>
        <taxon>Fabales</taxon>
        <taxon>Fabaceae</taxon>
        <taxon>Caesalpinioideae</taxon>
        <taxon>mimosoid clade</taxon>
        <taxon>Acacieae</taxon>
        <taxon>Acacia</taxon>
    </lineage>
</organism>
<dbReference type="EMBL" id="JAWXYG010000002">
    <property type="protein sequence ID" value="KAK4281416.1"/>
    <property type="molecule type" value="Genomic_DNA"/>
</dbReference>
<feature type="compositionally biased region" description="Basic and acidic residues" evidence="1">
    <location>
        <begin position="153"/>
        <end position="163"/>
    </location>
</feature>
<comment type="caution">
    <text evidence="2">The sequence shown here is derived from an EMBL/GenBank/DDBJ whole genome shotgun (WGS) entry which is preliminary data.</text>
</comment>
<gene>
    <name evidence="2" type="ORF">QN277_012910</name>
</gene>
<feature type="compositionally biased region" description="Basic and acidic residues" evidence="1">
    <location>
        <begin position="192"/>
        <end position="212"/>
    </location>
</feature>
<feature type="region of interest" description="Disordered" evidence="1">
    <location>
        <begin position="88"/>
        <end position="128"/>
    </location>
</feature>
<evidence type="ECO:0000313" key="3">
    <source>
        <dbReference type="Proteomes" id="UP001293593"/>
    </source>
</evidence>